<dbReference type="KEGG" id="bfo:118418123"/>
<dbReference type="SUPFAM" id="SSF56672">
    <property type="entry name" value="DNA/RNA polymerases"/>
    <property type="match status" value="1"/>
</dbReference>
<reference evidence="2" key="1">
    <citation type="journal article" date="2020" name="Nat. Ecol. Evol.">
        <title>Deeply conserved synteny resolves early events in vertebrate evolution.</title>
        <authorList>
            <person name="Simakov O."/>
            <person name="Marletaz F."/>
            <person name="Yue J.X."/>
            <person name="O'Connell B."/>
            <person name="Jenkins J."/>
            <person name="Brandt A."/>
            <person name="Calef R."/>
            <person name="Tung C.H."/>
            <person name="Huang T.K."/>
            <person name="Schmutz J."/>
            <person name="Satoh N."/>
            <person name="Yu J.K."/>
            <person name="Putnam N.H."/>
            <person name="Green R.E."/>
            <person name="Rokhsar D.S."/>
        </authorList>
    </citation>
    <scope>NUCLEOTIDE SEQUENCE [LARGE SCALE GENOMIC DNA]</scope>
    <source>
        <strain evidence="2">S238N-H82</strain>
    </source>
</reference>
<evidence type="ECO:0000256" key="1">
    <source>
        <dbReference type="SAM" id="MobiDB-lite"/>
    </source>
</evidence>
<dbReference type="GeneID" id="118418123"/>
<dbReference type="OrthoDB" id="5974805at2759"/>
<dbReference type="PANTHER" id="PTHR33050:SF7">
    <property type="entry name" value="RIBONUCLEASE H"/>
    <property type="match status" value="1"/>
</dbReference>
<dbReference type="CDD" id="cd09275">
    <property type="entry name" value="RNase_HI_RT_DIRS1"/>
    <property type="match status" value="1"/>
</dbReference>
<evidence type="ECO:0000313" key="2">
    <source>
        <dbReference type="Proteomes" id="UP000001554"/>
    </source>
</evidence>
<keyword evidence="2" id="KW-1185">Reference proteome</keyword>
<dbReference type="RefSeq" id="XP_035679847.1">
    <property type="nucleotide sequence ID" value="XM_035823954.1"/>
</dbReference>
<dbReference type="AlphaFoldDB" id="A0A9J7MT03"/>
<sequence>MGVWGQEPPQPATHLPDTLWVDLEGKSVGTMGPSPEAEFVAAQDIAVSAKMLKFRDPDSFRAGELHRNVKEWERIASDSAAHQRVLNWIKNKVDITEFMVPFKGNFQGRIYDSPYPPKACFSNGKACKGHVEFITKELRARLAKGAIRLWGKVGECEPPHLIMPITVEPSKPRLCCDQRFLNCWIKDTPFTLETLRDVPRMVPQGSFLTSVDDKSGYDHLLVTEDSQTLLGFQWGGYIFVCCSIPFGFRTSAFLYQATGMVATSYVRSLGVPTSQYIDDRLAAELLARLRNKSDRDSHLDAANAAIFILCQILIRLGYFLGLGKSILIPTQIIIHLGYGCNSLLRAFFLPVDKKSRFIELREYILAQETVTIKTMQKWAGKCVSFQLVVPAAKLFARVAHRAIAEALRAQGTIRISGKLREEIEEWRFLDKWEGCMHWRDERHVSVTMSTDASDNKWGAVLLGPRGEAISFSDYWGQHDRDSHINVKETKALAHAIKAAKKWLVNARVTAKVDSKVLQAAWEREGGKSPELNEAIKSLFWVTVDTNISLALEYVDSASNPADAPSRQLSKQDARLSPRFWLQLQEAYGGARGHTIDYMSLDSNVHLGRDGRPLRHYTPWPTPLSAGVNLFSQNPAVNVLTGERENGYTEVKLFCTAALKCQNCRELNDCDFRFCKKCAAPKCWPNAERQHDDENGGVLSATIEQHQTRLTEGEVPATHSSTRLEVEVQ</sequence>
<protein>
    <submittedName>
        <fullName evidence="3">Uncharacterized protein LOC118418123</fullName>
    </submittedName>
</protein>
<gene>
    <name evidence="3" type="primary">LOC118418123</name>
</gene>
<reference evidence="3" key="2">
    <citation type="submission" date="2025-08" db="UniProtKB">
        <authorList>
            <consortium name="RefSeq"/>
        </authorList>
    </citation>
    <scope>IDENTIFICATION</scope>
    <source>
        <strain evidence="3">S238N-H82</strain>
        <tissue evidence="3">Testes</tissue>
    </source>
</reference>
<proteinExistence type="predicted"/>
<dbReference type="Proteomes" id="UP000001554">
    <property type="component" value="Chromosome 6"/>
</dbReference>
<evidence type="ECO:0000313" key="3">
    <source>
        <dbReference type="RefSeq" id="XP_035679847.1"/>
    </source>
</evidence>
<dbReference type="PANTHER" id="PTHR33050">
    <property type="entry name" value="REVERSE TRANSCRIPTASE DOMAIN-CONTAINING PROTEIN"/>
    <property type="match status" value="1"/>
</dbReference>
<dbReference type="InterPro" id="IPR052055">
    <property type="entry name" value="Hepadnavirus_pol/RT"/>
</dbReference>
<feature type="region of interest" description="Disordered" evidence="1">
    <location>
        <begin position="706"/>
        <end position="728"/>
    </location>
</feature>
<dbReference type="InterPro" id="IPR043502">
    <property type="entry name" value="DNA/RNA_pol_sf"/>
</dbReference>
<dbReference type="OMA" id="SKPRLCC"/>
<accession>A0A9J7MT03</accession>
<name>A0A9J7MT03_BRAFL</name>
<organism evidence="2 3">
    <name type="scientific">Branchiostoma floridae</name>
    <name type="common">Florida lancelet</name>
    <name type="synonym">Amphioxus</name>
    <dbReference type="NCBI Taxonomy" id="7739"/>
    <lineage>
        <taxon>Eukaryota</taxon>
        <taxon>Metazoa</taxon>
        <taxon>Chordata</taxon>
        <taxon>Cephalochordata</taxon>
        <taxon>Leptocardii</taxon>
        <taxon>Amphioxiformes</taxon>
        <taxon>Branchiostomatidae</taxon>
        <taxon>Branchiostoma</taxon>
    </lineage>
</organism>